<dbReference type="AlphaFoldDB" id="A0A6M3KTH4"/>
<protein>
    <submittedName>
        <fullName evidence="2">Uncharacterized protein</fullName>
    </submittedName>
</protein>
<dbReference type="EMBL" id="MT142568">
    <property type="protein sequence ID" value="QJA85336.1"/>
    <property type="molecule type" value="Genomic_DNA"/>
</dbReference>
<proteinExistence type="predicted"/>
<dbReference type="EMBL" id="MT141711">
    <property type="protein sequence ID" value="QJA69506.1"/>
    <property type="molecule type" value="Genomic_DNA"/>
</dbReference>
<accession>A0A6M3KTH4</accession>
<sequence>MPLPKVVLVKLAKSEDPREYSFNDGTVSQAAANQDVIDRVVKEIAALALQAVSEEEELEGKMPKELSDLLTSKEAVTAAMRAAVVLTKQGITERIQGKLKELGIDVKLV</sequence>
<gene>
    <name evidence="1" type="ORF">MM415A04519_0009</name>
    <name evidence="2" type="ORF">MM415B02231_0007</name>
</gene>
<evidence type="ECO:0000313" key="1">
    <source>
        <dbReference type="EMBL" id="QJA69506.1"/>
    </source>
</evidence>
<name>A0A6M3KTH4_9ZZZZ</name>
<reference evidence="2" key="1">
    <citation type="submission" date="2020-03" db="EMBL/GenBank/DDBJ databases">
        <title>The deep terrestrial virosphere.</title>
        <authorList>
            <person name="Holmfeldt K."/>
            <person name="Nilsson E."/>
            <person name="Simone D."/>
            <person name="Lopez-Fernandez M."/>
            <person name="Wu X."/>
            <person name="de Brujin I."/>
            <person name="Lundin D."/>
            <person name="Andersson A."/>
            <person name="Bertilsson S."/>
            <person name="Dopson M."/>
        </authorList>
    </citation>
    <scope>NUCLEOTIDE SEQUENCE</scope>
    <source>
        <strain evidence="1">MM415A04519</strain>
        <strain evidence="2">MM415B02231</strain>
    </source>
</reference>
<organism evidence="2">
    <name type="scientific">viral metagenome</name>
    <dbReference type="NCBI Taxonomy" id="1070528"/>
    <lineage>
        <taxon>unclassified sequences</taxon>
        <taxon>metagenomes</taxon>
        <taxon>organismal metagenomes</taxon>
    </lineage>
</organism>
<evidence type="ECO:0000313" key="2">
    <source>
        <dbReference type="EMBL" id="QJA85336.1"/>
    </source>
</evidence>